<accession>A0A845QS27</accession>
<gene>
    <name evidence="1" type="ORF">D0435_14245</name>
</gene>
<name>A0A845QS27_9FIRM</name>
<proteinExistence type="predicted"/>
<comment type="caution">
    <text evidence="1">The sequence shown here is derived from an EMBL/GenBank/DDBJ whole genome shotgun (WGS) entry which is preliminary data.</text>
</comment>
<protein>
    <submittedName>
        <fullName evidence="1">DUF4125 family protein</fullName>
    </submittedName>
</protein>
<evidence type="ECO:0000313" key="2">
    <source>
        <dbReference type="Proteomes" id="UP000446866"/>
    </source>
</evidence>
<dbReference type="AlphaFoldDB" id="A0A845QS27"/>
<dbReference type="EMBL" id="QXWK01000038">
    <property type="protein sequence ID" value="NBH62808.1"/>
    <property type="molecule type" value="Genomic_DNA"/>
</dbReference>
<dbReference type="Pfam" id="PF13526">
    <property type="entry name" value="DUF4125"/>
    <property type="match status" value="1"/>
</dbReference>
<dbReference type="Proteomes" id="UP000446866">
    <property type="component" value="Unassembled WGS sequence"/>
</dbReference>
<sequence>MEKDIKLIEDIIDLEWNMFQKVENIGGRASCQDDFETFYIMRRSQYENWSDEMLTRYYAYACSCEADGRNLVTEKYGRMMEYTDLHYYNKYVASHMPFVPVKNYRLINEIVETMIQWEKDFAEQYPKLSGAGRPITADGDSTGFTSQETYARGELATYPTDLLELYAAYLKELKSQGKSLAIMIQNSMVHLYGYATIDEAEESLR</sequence>
<keyword evidence="2" id="KW-1185">Reference proteome</keyword>
<reference evidence="1 2" key="1">
    <citation type="submission" date="2018-08" db="EMBL/GenBank/DDBJ databases">
        <title>Murine metabolic-syndrome-specific gut microbial biobank.</title>
        <authorList>
            <person name="Liu C."/>
        </authorList>
    </citation>
    <scope>NUCLEOTIDE SEQUENCE [LARGE SCALE GENOMIC DNA]</scope>
    <source>
        <strain evidence="1 2">28</strain>
    </source>
</reference>
<evidence type="ECO:0000313" key="1">
    <source>
        <dbReference type="EMBL" id="NBH62808.1"/>
    </source>
</evidence>
<dbReference type="RefSeq" id="WP_160203093.1">
    <property type="nucleotide sequence ID" value="NZ_QXWK01000038.1"/>
</dbReference>
<dbReference type="InterPro" id="IPR025191">
    <property type="entry name" value="DUF4125"/>
</dbReference>
<organism evidence="1 2">
    <name type="scientific">Anaerotruncus colihominis</name>
    <dbReference type="NCBI Taxonomy" id="169435"/>
    <lineage>
        <taxon>Bacteria</taxon>
        <taxon>Bacillati</taxon>
        <taxon>Bacillota</taxon>
        <taxon>Clostridia</taxon>
        <taxon>Eubacteriales</taxon>
        <taxon>Oscillospiraceae</taxon>
        <taxon>Anaerotruncus</taxon>
    </lineage>
</organism>